<feature type="coiled-coil region" evidence="1">
    <location>
        <begin position="181"/>
        <end position="208"/>
    </location>
</feature>
<keyword evidence="1" id="KW-0175">Coiled coil</keyword>
<evidence type="ECO:0000313" key="3">
    <source>
        <dbReference type="Proteomes" id="UP001151760"/>
    </source>
</evidence>
<organism evidence="2 3">
    <name type="scientific">Tanacetum coccineum</name>
    <dbReference type="NCBI Taxonomy" id="301880"/>
    <lineage>
        <taxon>Eukaryota</taxon>
        <taxon>Viridiplantae</taxon>
        <taxon>Streptophyta</taxon>
        <taxon>Embryophyta</taxon>
        <taxon>Tracheophyta</taxon>
        <taxon>Spermatophyta</taxon>
        <taxon>Magnoliopsida</taxon>
        <taxon>eudicotyledons</taxon>
        <taxon>Gunneridae</taxon>
        <taxon>Pentapetalae</taxon>
        <taxon>asterids</taxon>
        <taxon>campanulids</taxon>
        <taxon>Asterales</taxon>
        <taxon>Asteraceae</taxon>
        <taxon>Asteroideae</taxon>
        <taxon>Anthemideae</taxon>
        <taxon>Anthemidinae</taxon>
        <taxon>Tanacetum</taxon>
    </lineage>
</organism>
<sequence>MMLCKKEEKAKIQEVSTVESRPTFDAEPLEKVQFNDDYNVFANERRHFEQPESIDDIYVVEKVDSNVIPDSSDMCDDEGKNGQNDEEHEDECVVLANLIANLKLDTDENKKIQKKLRKANASLTHELNECKSALGESNDIRVRCRSALHDQDIELEKYKKYKNCQIEKEEVEQMFEDLEYVQSLKKEVDKLESEKAKFSNEYDLLLQECVSKDIMCSFLRALANIDEQSNLQCLYLEKIEECEHLASVLSKRNENAENKLFHELSKKFAELERH</sequence>
<accession>A0ABQ5HBN6</accession>
<gene>
    <name evidence="2" type="ORF">Tco_1066280</name>
</gene>
<reference evidence="2" key="1">
    <citation type="journal article" date="2022" name="Int. J. Mol. Sci.">
        <title>Draft Genome of Tanacetum Coccineum: Genomic Comparison of Closely Related Tanacetum-Family Plants.</title>
        <authorList>
            <person name="Yamashiro T."/>
            <person name="Shiraishi A."/>
            <person name="Nakayama K."/>
            <person name="Satake H."/>
        </authorList>
    </citation>
    <scope>NUCLEOTIDE SEQUENCE</scope>
</reference>
<comment type="caution">
    <text evidence="2">The sequence shown here is derived from an EMBL/GenBank/DDBJ whole genome shotgun (WGS) entry which is preliminary data.</text>
</comment>
<evidence type="ECO:0000313" key="2">
    <source>
        <dbReference type="EMBL" id="GJT84563.1"/>
    </source>
</evidence>
<evidence type="ECO:0000256" key="1">
    <source>
        <dbReference type="SAM" id="Coils"/>
    </source>
</evidence>
<protein>
    <submittedName>
        <fullName evidence="2">Uncharacterized protein</fullName>
    </submittedName>
</protein>
<keyword evidence="3" id="KW-1185">Reference proteome</keyword>
<feature type="coiled-coil region" evidence="1">
    <location>
        <begin position="95"/>
        <end position="129"/>
    </location>
</feature>
<reference evidence="2" key="2">
    <citation type="submission" date="2022-01" db="EMBL/GenBank/DDBJ databases">
        <authorList>
            <person name="Yamashiro T."/>
            <person name="Shiraishi A."/>
            <person name="Satake H."/>
            <person name="Nakayama K."/>
        </authorList>
    </citation>
    <scope>NUCLEOTIDE SEQUENCE</scope>
</reference>
<proteinExistence type="predicted"/>
<dbReference type="Proteomes" id="UP001151760">
    <property type="component" value="Unassembled WGS sequence"/>
</dbReference>
<dbReference type="EMBL" id="BQNB010019370">
    <property type="protein sequence ID" value="GJT84563.1"/>
    <property type="molecule type" value="Genomic_DNA"/>
</dbReference>
<name>A0ABQ5HBN6_9ASTR</name>